<feature type="domain" description="Polysaccharide lyase family 8 C-terminal" evidence="7">
    <location>
        <begin position="617"/>
        <end position="666"/>
    </location>
</feature>
<comment type="subunit">
    <text evidence="3">Monomer.</text>
</comment>
<dbReference type="Pfam" id="PF02278">
    <property type="entry name" value="Lyase_8"/>
    <property type="match status" value="1"/>
</dbReference>
<keyword evidence="5" id="KW-0732">Signal</keyword>
<dbReference type="Proteomes" id="UP001460202">
    <property type="component" value="Unassembled WGS sequence"/>
</dbReference>
<dbReference type="GO" id="GO:0016829">
    <property type="term" value="F:lyase activity"/>
    <property type="evidence" value="ECO:0007669"/>
    <property type="project" value="UniProtKB-KW"/>
</dbReference>
<dbReference type="EMBL" id="JBBMFL010000002">
    <property type="protein sequence ID" value="MEQ2543852.1"/>
    <property type="molecule type" value="Genomic_DNA"/>
</dbReference>
<keyword evidence="4" id="KW-0106">Calcium</keyword>
<evidence type="ECO:0000256" key="4">
    <source>
        <dbReference type="ARBA" id="ARBA00022837"/>
    </source>
</evidence>
<dbReference type="Pfam" id="PF08124">
    <property type="entry name" value="Lyase_8_N"/>
    <property type="match status" value="1"/>
</dbReference>
<dbReference type="PANTHER" id="PTHR38481">
    <property type="entry name" value="HYALURONATE LYASE"/>
    <property type="match status" value="1"/>
</dbReference>
<protein>
    <submittedName>
        <fullName evidence="9">Polysaccharide lyase family 8 super-sandwich domain-containing protein</fullName>
    </submittedName>
</protein>
<proteinExistence type="inferred from homology"/>
<evidence type="ECO:0000256" key="2">
    <source>
        <dbReference type="ARBA" id="ARBA00006699"/>
    </source>
</evidence>
<dbReference type="InterPro" id="IPR038970">
    <property type="entry name" value="Lyase_8"/>
</dbReference>
<feature type="signal peptide" evidence="5">
    <location>
        <begin position="1"/>
        <end position="22"/>
    </location>
</feature>
<dbReference type="Pfam" id="PF02884">
    <property type="entry name" value="Lyase_8_C"/>
    <property type="match status" value="1"/>
</dbReference>
<dbReference type="InterPro" id="IPR012970">
    <property type="entry name" value="Lyase_8_alpha_N"/>
</dbReference>
<sequence>MNAFRTVVLAALLLPTTLRTVAAGPLDRVRDSFVRVSALSYAPDEEITDRFIRYSDYGRANDVLLLQLYMSVHLPDAEVRRLLGLFDAGGFWRDIDYADRTRGRWQPSLHLTRMYALAKLYVDPASAWHGDEEIGRVLHGGLAYWYAKKPSSLNWWHGEIGVPKKLAAILLMIRGELSARELEQGLRIIERARFGRTGQNKVWLAGNNLMRGLLTDDEGLVAEARRQIGEEIVITDGEGIQSDWSFHQHGPQIQFGNYGLAYAEGLSFWLRVLDGTPYLFSDEQCAVVERLMREGICRSIWRGVMDPSFCGRQVFIGSGPGKACSAAVTAMNIASLRRPGHRVFSRFAEAILTPAGSPAGLCGPSYYDRSDCGIYRTGSWYASIRMHSERTVGFEFTNGENTLANFSADGALLFMQHGREYDDIFAHWDWRMVPGTTAYDDGMPLKCEKKAEFRKNCSGHVGGAISGDVLCTTMEVERDGLHALKSAFFFGDLVVALGADIRSSDPRMFRVTTALDQTHLAGPVVSGDRSSGLPWVHHDGRGYVSLDGAPIRVSTEVQEGKWDLIDPFYKDKTQRGAVFKCWFEHDPARTGGYAYAVLPCRDARHTGRFASGPSVRLIRNDARCQAVEYGKTLCAVVHRAGEYRLGGRTLAATEPAIYIVRRGRTEVHRLPPVSNRAE</sequence>
<feature type="domain" description="Polysaccharide lyase 8 N-terminal alpha-helical" evidence="8">
    <location>
        <begin position="88"/>
        <end position="318"/>
    </location>
</feature>
<evidence type="ECO:0000259" key="8">
    <source>
        <dbReference type="Pfam" id="PF08124"/>
    </source>
</evidence>
<keyword evidence="10" id="KW-1185">Reference proteome</keyword>
<keyword evidence="9" id="KW-0456">Lyase</keyword>
<dbReference type="InterPro" id="IPR014718">
    <property type="entry name" value="GH-type_carb-bd"/>
</dbReference>
<comment type="similarity">
    <text evidence="2">Belongs to the polysaccharide lyase 8 family.</text>
</comment>
<evidence type="ECO:0000259" key="7">
    <source>
        <dbReference type="Pfam" id="PF02884"/>
    </source>
</evidence>
<dbReference type="InterPro" id="IPR008929">
    <property type="entry name" value="Chondroitin_lyas"/>
</dbReference>
<dbReference type="SUPFAM" id="SSF48230">
    <property type="entry name" value="Chondroitin AC/alginate lyase"/>
    <property type="match status" value="1"/>
</dbReference>
<dbReference type="SUPFAM" id="SSF74650">
    <property type="entry name" value="Galactose mutarotase-like"/>
    <property type="match status" value="1"/>
</dbReference>
<dbReference type="Gene3D" id="2.70.98.10">
    <property type="match status" value="1"/>
</dbReference>
<comment type="cofactor">
    <cofactor evidence="1">
        <name>Ca(2+)</name>
        <dbReference type="ChEBI" id="CHEBI:29108"/>
    </cofactor>
</comment>
<evidence type="ECO:0000256" key="3">
    <source>
        <dbReference type="ARBA" id="ARBA00011245"/>
    </source>
</evidence>
<accession>A0ABV1GUU4</accession>
<dbReference type="InterPro" id="IPR011013">
    <property type="entry name" value="Gal_mutarotase_sf_dom"/>
</dbReference>
<dbReference type="RefSeq" id="WP_276714954.1">
    <property type="nucleotide sequence ID" value="NZ_JBBMFL010000002.1"/>
</dbReference>
<evidence type="ECO:0000313" key="10">
    <source>
        <dbReference type="Proteomes" id="UP001460202"/>
    </source>
</evidence>
<reference evidence="9 10" key="1">
    <citation type="submission" date="2024-03" db="EMBL/GenBank/DDBJ databases">
        <title>Human intestinal bacterial collection.</title>
        <authorList>
            <person name="Pauvert C."/>
            <person name="Hitch T.C.A."/>
            <person name="Clavel T."/>
        </authorList>
    </citation>
    <scope>NUCLEOTIDE SEQUENCE [LARGE SCALE GENOMIC DNA]</scope>
    <source>
        <strain evidence="9 10">CLA-KB-H122</strain>
    </source>
</reference>
<gene>
    <name evidence="9" type="ORF">WMO46_02660</name>
</gene>
<feature type="domain" description="Polysaccharide lyase family 8 central" evidence="6">
    <location>
        <begin position="366"/>
        <end position="600"/>
    </location>
</feature>
<evidence type="ECO:0000256" key="5">
    <source>
        <dbReference type="SAM" id="SignalP"/>
    </source>
</evidence>
<organism evidence="9 10">
    <name type="scientific">Alistipes intestinihominis</name>
    <dbReference type="NCBI Taxonomy" id="3133172"/>
    <lineage>
        <taxon>Bacteria</taxon>
        <taxon>Pseudomonadati</taxon>
        <taxon>Bacteroidota</taxon>
        <taxon>Bacteroidia</taxon>
        <taxon>Bacteroidales</taxon>
        <taxon>Rikenellaceae</taxon>
        <taxon>Alistipes</taxon>
    </lineage>
</organism>
<dbReference type="InterPro" id="IPR003159">
    <property type="entry name" value="Lyase_8_central_dom"/>
</dbReference>
<dbReference type="Gene3D" id="1.50.10.100">
    <property type="entry name" value="Chondroitin AC/alginate lyase"/>
    <property type="match status" value="1"/>
</dbReference>
<evidence type="ECO:0000256" key="1">
    <source>
        <dbReference type="ARBA" id="ARBA00001913"/>
    </source>
</evidence>
<dbReference type="PANTHER" id="PTHR38481:SF1">
    <property type="entry name" value="HYALURONATE LYASE"/>
    <property type="match status" value="1"/>
</dbReference>
<feature type="chain" id="PRO_5047497376" evidence="5">
    <location>
        <begin position="23"/>
        <end position="678"/>
    </location>
</feature>
<dbReference type="InterPro" id="IPR004103">
    <property type="entry name" value="Lyase_8_C"/>
</dbReference>
<comment type="caution">
    <text evidence="9">The sequence shown here is derived from an EMBL/GenBank/DDBJ whole genome shotgun (WGS) entry which is preliminary data.</text>
</comment>
<name>A0ABV1GUU4_9BACT</name>
<evidence type="ECO:0000259" key="6">
    <source>
        <dbReference type="Pfam" id="PF02278"/>
    </source>
</evidence>
<evidence type="ECO:0000313" key="9">
    <source>
        <dbReference type="EMBL" id="MEQ2543852.1"/>
    </source>
</evidence>